<gene>
    <name evidence="1" type="ORF">ACOLOM_LOCUS1662</name>
</gene>
<dbReference type="EMBL" id="CAJVPT010001988">
    <property type="protein sequence ID" value="CAG8472692.1"/>
    <property type="molecule type" value="Genomic_DNA"/>
</dbReference>
<accession>A0ACA9KH95</accession>
<proteinExistence type="predicted"/>
<protein>
    <submittedName>
        <fullName evidence="1">3673_t:CDS:1</fullName>
    </submittedName>
</protein>
<dbReference type="Proteomes" id="UP000789525">
    <property type="component" value="Unassembled WGS sequence"/>
</dbReference>
<name>A0ACA9KH95_9GLOM</name>
<keyword evidence="2" id="KW-1185">Reference proteome</keyword>
<sequence length="63" mass="7866">MDKMARARHPYKKHSKPGDIEERQEGWERRRYRTRCTKVEVKEDEAVHHRLILRSEERQHKEK</sequence>
<evidence type="ECO:0000313" key="1">
    <source>
        <dbReference type="EMBL" id="CAG8472692.1"/>
    </source>
</evidence>
<reference evidence="1" key="1">
    <citation type="submission" date="2021-06" db="EMBL/GenBank/DDBJ databases">
        <authorList>
            <person name="Kallberg Y."/>
            <person name="Tangrot J."/>
            <person name="Rosling A."/>
        </authorList>
    </citation>
    <scope>NUCLEOTIDE SEQUENCE</scope>
    <source>
        <strain evidence="1">CL356</strain>
    </source>
</reference>
<evidence type="ECO:0000313" key="2">
    <source>
        <dbReference type="Proteomes" id="UP000789525"/>
    </source>
</evidence>
<comment type="caution">
    <text evidence="1">The sequence shown here is derived from an EMBL/GenBank/DDBJ whole genome shotgun (WGS) entry which is preliminary data.</text>
</comment>
<organism evidence="1 2">
    <name type="scientific">Acaulospora colombiana</name>
    <dbReference type="NCBI Taxonomy" id="27376"/>
    <lineage>
        <taxon>Eukaryota</taxon>
        <taxon>Fungi</taxon>
        <taxon>Fungi incertae sedis</taxon>
        <taxon>Mucoromycota</taxon>
        <taxon>Glomeromycotina</taxon>
        <taxon>Glomeromycetes</taxon>
        <taxon>Diversisporales</taxon>
        <taxon>Acaulosporaceae</taxon>
        <taxon>Acaulospora</taxon>
    </lineage>
</organism>